<dbReference type="STRING" id="745531.A0A0C3S096"/>
<dbReference type="Pfam" id="PF20414">
    <property type="entry name" value="DUF6698"/>
    <property type="match status" value="1"/>
</dbReference>
<evidence type="ECO:0000256" key="1">
    <source>
        <dbReference type="SAM" id="MobiDB-lite"/>
    </source>
</evidence>
<dbReference type="Proteomes" id="UP000053257">
    <property type="component" value="Unassembled WGS sequence"/>
</dbReference>
<sequence length="223" mass="24630">MSSSSSSHPSSHPSSPSPGTRRVRDLADDLEYFAENGKRPKNSPCTNSLHEGGRWVGRTLGTFFDVHETVVHGAYLVAHKEGEPFTEEVEGLTPEQRNTIIANFRSLLAAIPSLEDDLKSVSDDSDAVFNLIRFVDAAISTMRRDDLKTLRGLVVLWVPYLVPEGPKYFSKPLDFTDTTKSSRGFTHVAIGRLLCPMDLCKGSDHSRDRTRDLGETVARAARA</sequence>
<accession>A0A0C3S096</accession>
<dbReference type="InterPro" id="IPR046521">
    <property type="entry name" value="DUF6698"/>
</dbReference>
<evidence type="ECO:0000313" key="2">
    <source>
        <dbReference type="EMBL" id="KIP02307.1"/>
    </source>
</evidence>
<name>A0A0C3S096_PHLG1</name>
<proteinExistence type="predicted"/>
<protein>
    <submittedName>
        <fullName evidence="2">Uncharacterized protein</fullName>
    </submittedName>
</protein>
<feature type="region of interest" description="Disordered" evidence="1">
    <location>
        <begin position="1"/>
        <end position="26"/>
    </location>
</feature>
<dbReference type="AlphaFoldDB" id="A0A0C3S096"/>
<gene>
    <name evidence="2" type="ORF">PHLGIDRAFT_502159</name>
</gene>
<dbReference type="EMBL" id="KN840684">
    <property type="protein sequence ID" value="KIP02307.1"/>
    <property type="molecule type" value="Genomic_DNA"/>
</dbReference>
<evidence type="ECO:0000313" key="3">
    <source>
        <dbReference type="Proteomes" id="UP000053257"/>
    </source>
</evidence>
<keyword evidence="3" id="KW-1185">Reference proteome</keyword>
<dbReference type="OrthoDB" id="3160134at2759"/>
<feature type="compositionally biased region" description="Low complexity" evidence="1">
    <location>
        <begin position="1"/>
        <end position="18"/>
    </location>
</feature>
<dbReference type="HOGENOM" id="CLU_1240520_0_0_1"/>
<reference evidence="2 3" key="1">
    <citation type="journal article" date="2014" name="PLoS Genet.">
        <title>Analysis of the Phlebiopsis gigantea genome, transcriptome and secretome provides insight into its pioneer colonization strategies of wood.</title>
        <authorList>
            <person name="Hori C."/>
            <person name="Ishida T."/>
            <person name="Igarashi K."/>
            <person name="Samejima M."/>
            <person name="Suzuki H."/>
            <person name="Master E."/>
            <person name="Ferreira P."/>
            <person name="Ruiz-Duenas F.J."/>
            <person name="Held B."/>
            <person name="Canessa P."/>
            <person name="Larrondo L.F."/>
            <person name="Schmoll M."/>
            <person name="Druzhinina I.S."/>
            <person name="Kubicek C.P."/>
            <person name="Gaskell J.A."/>
            <person name="Kersten P."/>
            <person name="St John F."/>
            <person name="Glasner J."/>
            <person name="Sabat G."/>
            <person name="Splinter BonDurant S."/>
            <person name="Syed K."/>
            <person name="Yadav J."/>
            <person name="Mgbeahuruike A.C."/>
            <person name="Kovalchuk A."/>
            <person name="Asiegbu F.O."/>
            <person name="Lackner G."/>
            <person name="Hoffmeister D."/>
            <person name="Rencoret J."/>
            <person name="Gutierrez A."/>
            <person name="Sun H."/>
            <person name="Lindquist E."/>
            <person name="Barry K."/>
            <person name="Riley R."/>
            <person name="Grigoriev I.V."/>
            <person name="Henrissat B."/>
            <person name="Kues U."/>
            <person name="Berka R.M."/>
            <person name="Martinez A.T."/>
            <person name="Covert S.F."/>
            <person name="Blanchette R.A."/>
            <person name="Cullen D."/>
        </authorList>
    </citation>
    <scope>NUCLEOTIDE SEQUENCE [LARGE SCALE GENOMIC DNA]</scope>
    <source>
        <strain evidence="2 3">11061_1 CR5-6</strain>
    </source>
</reference>
<organism evidence="2 3">
    <name type="scientific">Phlebiopsis gigantea (strain 11061_1 CR5-6)</name>
    <name type="common">White-rot fungus</name>
    <name type="synonym">Peniophora gigantea</name>
    <dbReference type="NCBI Taxonomy" id="745531"/>
    <lineage>
        <taxon>Eukaryota</taxon>
        <taxon>Fungi</taxon>
        <taxon>Dikarya</taxon>
        <taxon>Basidiomycota</taxon>
        <taxon>Agaricomycotina</taxon>
        <taxon>Agaricomycetes</taxon>
        <taxon>Polyporales</taxon>
        <taxon>Phanerochaetaceae</taxon>
        <taxon>Phlebiopsis</taxon>
    </lineage>
</organism>